<name>A0A2P6S2M4_ROSCH</name>
<reference evidence="1 2" key="1">
    <citation type="journal article" date="2018" name="Nat. Genet.">
        <title>The Rosa genome provides new insights in the design of modern roses.</title>
        <authorList>
            <person name="Bendahmane M."/>
        </authorList>
    </citation>
    <scope>NUCLEOTIDE SEQUENCE [LARGE SCALE GENOMIC DNA]</scope>
    <source>
        <strain evidence="2">cv. Old Blush</strain>
    </source>
</reference>
<evidence type="ECO:0000313" key="1">
    <source>
        <dbReference type="EMBL" id="PRQ52934.1"/>
    </source>
</evidence>
<sequence>MGLAFARWTANELRMKPCYVVFVGLSAGIKACMYKVFQLILFPAILTASFQAVSVSVSSYVFPSLKFSLSQLHLFSHNLNCISLKETIHCMIFDYKKEKKGKTT</sequence>
<protein>
    <submittedName>
        <fullName evidence="1">Uncharacterized protein</fullName>
    </submittedName>
</protein>
<accession>A0A2P6S2M4</accession>
<gene>
    <name evidence="1" type="ORF">RchiOBHm_Chr2g0160941</name>
</gene>
<evidence type="ECO:0000313" key="2">
    <source>
        <dbReference type="Proteomes" id="UP000238479"/>
    </source>
</evidence>
<keyword evidence="2" id="KW-1185">Reference proteome</keyword>
<proteinExistence type="predicted"/>
<comment type="caution">
    <text evidence="1">The sequence shown here is derived from an EMBL/GenBank/DDBJ whole genome shotgun (WGS) entry which is preliminary data.</text>
</comment>
<dbReference type="Proteomes" id="UP000238479">
    <property type="component" value="Chromosome 2"/>
</dbReference>
<dbReference type="AlphaFoldDB" id="A0A2P6S2M4"/>
<organism evidence="1 2">
    <name type="scientific">Rosa chinensis</name>
    <name type="common">China rose</name>
    <dbReference type="NCBI Taxonomy" id="74649"/>
    <lineage>
        <taxon>Eukaryota</taxon>
        <taxon>Viridiplantae</taxon>
        <taxon>Streptophyta</taxon>
        <taxon>Embryophyta</taxon>
        <taxon>Tracheophyta</taxon>
        <taxon>Spermatophyta</taxon>
        <taxon>Magnoliopsida</taxon>
        <taxon>eudicotyledons</taxon>
        <taxon>Gunneridae</taxon>
        <taxon>Pentapetalae</taxon>
        <taxon>rosids</taxon>
        <taxon>fabids</taxon>
        <taxon>Rosales</taxon>
        <taxon>Rosaceae</taxon>
        <taxon>Rosoideae</taxon>
        <taxon>Rosoideae incertae sedis</taxon>
        <taxon>Rosa</taxon>
    </lineage>
</organism>
<dbReference type="EMBL" id="PDCK01000040">
    <property type="protein sequence ID" value="PRQ52934.1"/>
    <property type="molecule type" value="Genomic_DNA"/>
</dbReference>
<dbReference type="Gramene" id="PRQ52934">
    <property type="protein sequence ID" value="PRQ52934"/>
    <property type="gene ID" value="RchiOBHm_Chr2g0160941"/>
</dbReference>